<proteinExistence type="predicted"/>
<keyword evidence="1" id="KW-0812">Transmembrane</keyword>
<feature type="transmembrane region" description="Helical" evidence="1">
    <location>
        <begin position="12"/>
        <end position="31"/>
    </location>
</feature>
<dbReference type="PROSITE" id="PS50850">
    <property type="entry name" value="MFS"/>
    <property type="match status" value="1"/>
</dbReference>
<evidence type="ECO:0000259" key="2">
    <source>
        <dbReference type="PROSITE" id="PS50850"/>
    </source>
</evidence>
<feature type="domain" description="Major facilitator superfamily (MFS) profile" evidence="2">
    <location>
        <begin position="1"/>
        <end position="125"/>
    </location>
</feature>
<dbReference type="RefSeq" id="WP_230554366.1">
    <property type="nucleotide sequence ID" value="NZ_JAJISD010000028.1"/>
</dbReference>
<sequence length="125" mass="12713">MTAGLAAFDSGGGVVGALIVGFLAGGATLALGQIGFATTRTPLIRAIIGLLYAVPATVAGYQVSLALAGIGMSTGNWQMAFAVVGAVLAGVTAFSRMTLFLPPSDERGIGRTHSPVSWQPHDQRR</sequence>
<name>A0ABS8L3S4_9HYPH</name>
<evidence type="ECO:0000313" key="4">
    <source>
        <dbReference type="Proteomes" id="UP001198862"/>
    </source>
</evidence>
<reference evidence="3 4" key="1">
    <citation type="submission" date="2021-11" db="EMBL/GenBank/DDBJ databases">
        <authorList>
            <person name="Lee D.-H."/>
            <person name="Kim S.-B."/>
        </authorList>
    </citation>
    <scope>NUCLEOTIDE SEQUENCE [LARGE SCALE GENOMIC DNA]</scope>
    <source>
        <strain evidence="3 4">KCTC 52223</strain>
    </source>
</reference>
<organism evidence="3 4">
    <name type="scientific">Reyranella aquatilis</name>
    <dbReference type="NCBI Taxonomy" id="2035356"/>
    <lineage>
        <taxon>Bacteria</taxon>
        <taxon>Pseudomonadati</taxon>
        <taxon>Pseudomonadota</taxon>
        <taxon>Alphaproteobacteria</taxon>
        <taxon>Hyphomicrobiales</taxon>
        <taxon>Reyranellaceae</taxon>
        <taxon>Reyranella</taxon>
    </lineage>
</organism>
<feature type="transmembrane region" description="Helical" evidence="1">
    <location>
        <begin position="79"/>
        <end position="101"/>
    </location>
</feature>
<evidence type="ECO:0000313" key="3">
    <source>
        <dbReference type="EMBL" id="MCC8432999.1"/>
    </source>
</evidence>
<keyword evidence="1" id="KW-0472">Membrane</keyword>
<accession>A0ABS8L3S4</accession>
<protein>
    <recommendedName>
        <fullName evidence="2">Major facilitator superfamily (MFS) profile domain-containing protein</fullName>
    </recommendedName>
</protein>
<dbReference type="InterPro" id="IPR020846">
    <property type="entry name" value="MFS_dom"/>
</dbReference>
<comment type="caution">
    <text evidence="3">The sequence shown here is derived from an EMBL/GenBank/DDBJ whole genome shotgun (WGS) entry which is preliminary data.</text>
</comment>
<gene>
    <name evidence="3" type="ORF">LJ725_28860</name>
</gene>
<dbReference type="EMBL" id="JAJISD010000028">
    <property type="protein sequence ID" value="MCC8432999.1"/>
    <property type="molecule type" value="Genomic_DNA"/>
</dbReference>
<keyword evidence="4" id="KW-1185">Reference proteome</keyword>
<dbReference type="Proteomes" id="UP001198862">
    <property type="component" value="Unassembled WGS sequence"/>
</dbReference>
<keyword evidence="1" id="KW-1133">Transmembrane helix</keyword>
<evidence type="ECO:0000256" key="1">
    <source>
        <dbReference type="SAM" id="Phobius"/>
    </source>
</evidence>
<feature type="transmembrane region" description="Helical" evidence="1">
    <location>
        <begin position="43"/>
        <end position="67"/>
    </location>
</feature>